<keyword evidence="3" id="KW-0479">Metal-binding</keyword>
<evidence type="ECO:0000313" key="7">
    <source>
        <dbReference type="EMBL" id="SFL41629.1"/>
    </source>
</evidence>
<dbReference type="SUPFAM" id="SSF51338">
    <property type="entry name" value="Composite domain of metallo-dependent hydrolases"/>
    <property type="match status" value="2"/>
</dbReference>
<dbReference type="FunFam" id="3.20.20.140:FF:000174">
    <property type="entry name" value="Dihydropyrimidinase-related protein 2"/>
    <property type="match status" value="1"/>
</dbReference>
<dbReference type="STRING" id="29563.SAMN02983006_01094"/>
<dbReference type="InterPro" id="IPR011778">
    <property type="entry name" value="Hydantoinase/dihydroPyrase"/>
</dbReference>
<accession>A0A1I4HH73</accession>
<dbReference type="InterPro" id="IPR011059">
    <property type="entry name" value="Metal-dep_hydrolase_composite"/>
</dbReference>
<evidence type="ECO:0000256" key="4">
    <source>
        <dbReference type="ARBA" id="ARBA00022801"/>
    </source>
</evidence>
<proteinExistence type="inferred from homology"/>
<organism evidence="7 8">
    <name type="scientific">Halanaerobium salsuginis</name>
    <dbReference type="NCBI Taxonomy" id="29563"/>
    <lineage>
        <taxon>Bacteria</taxon>
        <taxon>Bacillati</taxon>
        <taxon>Bacillota</taxon>
        <taxon>Clostridia</taxon>
        <taxon>Halanaerobiales</taxon>
        <taxon>Halanaerobiaceae</taxon>
        <taxon>Halanaerobium</taxon>
    </lineage>
</organism>
<evidence type="ECO:0000259" key="6">
    <source>
        <dbReference type="Pfam" id="PF01979"/>
    </source>
</evidence>
<dbReference type="InterPro" id="IPR006680">
    <property type="entry name" value="Amidohydro-rel"/>
</dbReference>
<keyword evidence="8" id="KW-1185">Reference proteome</keyword>
<keyword evidence="4" id="KW-0378">Hydrolase</keyword>
<dbReference type="NCBIfam" id="TIGR02033">
    <property type="entry name" value="D-hydantoinase"/>
    <property type="match status" value="1"/>
</dbReference>
<dbReference type="Gene3D" id="3.20.20.140">
    <property type="entry name" value="Metal-dependent hydrolases"/>
    <property type="match status" value="1"/>
</dbReference>
<comment type="similarity">
    <text evidence="2">Belongs to the metallo-dependent hydrolases superfamily. Hydantoinase/dihydropyrimidinase family.</text>
</comment>
<dbReference type="EMBL" id="FOTI01000011">
    <property type="protein sequence ID" value="SFL41629.1"/>
    <property type="molecule type" value="Genomic_DNA"/>
</dbReference>
<gene>
    <name evidence="7" type="ORF">SAMN02983006_01094</name>
</gene>
<comment type="PTM">
    <text evidence="5">Carbamylation allows a single lysine to coordinate two divalent metal cations.</text>
</comment>
<evidence type="ECO:0000256" key="3">
    <source>
        <dbReference type="ARBA" id="ARBA00022723"/>
    </source>
</evidence>
<comment type="cofactor">
    <cofactor evidence="1">
        <name>Zn(2+)</name>
        <dbReference type="ChEBI" id="CHEBI:29105"/>
    </cofactor>
</comment>
<dbReference type="Pfam" id="PF01979">
    <property type="entry name" value="Amidohydro_1"/>
    <property type="match status" value="1"/>
</dbReference>
<evidence type="ECO:0000313" key="8">
    <source>
        <dbReference type="Proteomes" id="UP000199006"/>
    </source>
</evidence>
<evidence type="ECO:0000256" key="1">
    <source>
        <dbReference type="ARBA" id="ARBA00001947"/>
    </source>
</evidence>
<dbReference type="InterPro" id="IPR032466">
    <property type="entry name" value="Metal_Hydrolase"/>
</dbReference>
<dbReference type="CDD" id="cd01314">
    <property type="entry name" value="D-HYD"/>
    <property type="match status" value="1"/>
</dbReference>
<dbReference type="Gene3D" id="2.30.40.10">
    <property type="entry name" value="Urease, subunit C, domain 1"/>
    <property type="match status" value="1"/>
</dbReference>
<evidence type="ECO:0000256" key="2">
    <source>
        <dbReference type="ARBA" id="ARBA00008829"/>
    </source>
</evidence>
<dbReference type="RefSeq" id="WP_089860802.1">
    <property type="nucleotide sequence ID" value="NZ_FOTI01000011.1"/>
</dbReference>
<sequence>MALLIKNGKIITAEQSYQADLLIEAEKIVQIGKDIKAPEAEIIDAAGKYILPGAIDAHVHMQMPFGGTVSADDYAAGTKAAACGGVTSIIDFVTQAAGETLVDSLKRKEAACIPQAHIDYGFHVCITKMAENTVAEMKELVAYGVPTFKVFTAYKSSGLMIEDGDLVEVMQAAKEIGARISVHAENGSIIDNRVAKFLAAGKTSAWYHYLSRPEFVEEEATLRVINLAKSLDVPVYIVHLASQEGVKAVNRARNEGYEIYAETCPQYLHFTKDVYKQDNGKDFVCSPPIKGQASQDELWRGIERGDISVLATDHCPFTAEEKEWGKDDFSKIPNGCMGVENIYPYMLDKANQGQLTFNKVVELCASNPAKLFGCSDQKGAIAPGYDADIVIYDPEQEFTVTADKMHSNLNYTIWEGLELSGYPVTTISRGEIVYNNGEFLAEPGRGKFIARSLEA</sequence>
<dbReference type="GO" id="GO:0005737">
    <property type="term" value="C:cytoplasm"/>
    <property type="evidence" value="ECO:0007669"/>
    <property type="project" value="InterPro"/>
</dbReference>
<dbReference type="GO" id="GO:0046872">
    <property type="term" value="F:metal ion binding"/>
    <property type="evidence" value="ECO:0007669"/>
    <property type="project" value="UniProtKB-KW"/>
</dbReference>
<feature type="domain" description="Amidohydrolase-related" evidence="6">
    <location>
        <begin position="49"/>
        <end position="433"/>
    </location>
</feature>
<dbReference type="GO" id="GO:0016810">
    <property type="term" value="F:hydrolase activity, acting on carbon-nitrogen (but not peptide) bonds"/>
    <property type="evidence" value="ECO:0007669"/>
    <property type="project" value="InterPro"/>
</dbReference>
<dbReference type="OrthoDB" id="9765462at2"/>
<reference evidence="7 8" key="1">
    <citation type="submission" date="2016-10" db="EMBL/GenBank/DDBJ databases">
        <authorList>
            <person name="de Groot N.N."/>
        </authorList>
    </citation>
    <scope>NUCLEOTIDE SEQUENCE [LARGE SCALE GENOMIC DNA]</scope>
    <source>
        <strain evidence="7 8">ATCC 51327</strain>
    </source>
</reference>
<dbReference type="SUPFAM" id="SSF51556">
    <property type="entry name" value="Metallo-dependent hydrolases"/>
    <property type="match status" value="1"/>
</dbReference>
<dbReference type="InterPro" id="IPR050378">
    <property type="entry name" value="Metallo-dep_Hydrolases_sf"/>
</dbReference>
<dbReference type="AlphaFoldDB" id="A0A1I4HH73"/>
<dbReference type="PANTHER" id="PTHR11647">
    <property type="entry name" value="HYDRANTOINASE/DIHYDROPYRIMIDINASE FAMILY MEMBER"/>
    <property type="match status" value="1"/>
</dbReference>
<name>A0A1I4HH73_9FIRM</name>
<feature type="modified residue" description="N6-carboxylysine" evidence="5">
    <location>
        <position position="149"/>
    </location>
</feature>
<dbReference type="Proteomes" id="UP000199006">
    <property type="component" value="Unassembled WGS sequence"/>
</dbReference>
<dbReference type="PANTHER" id="PTHR11647:SF1">
    <property type="entry name" value="COLLAPSIN RESPONSE MEDIATOR PROTEIN"/>
    <property type="match status" value="1"/>
</dbReference>
<protein>
    <submittedName>
        <fullName evidence="7">Dihydropyrimidinase</fullName>
    </submittedName>
</protein>
<evidence type="ECO:0000256" key="5">
    <source>
        <dbReference type="PIRSR" id="PIRSR611778-50"/>
    </source>
</evidence>